<evidence type="ECO:0000313" key="5">
    <source>
        <dbReference type="EMBL" id="VEU59177.1"/>
    </source>
</evidence>
<dbReference type="Pfam" id="PF00356">
    <property type="entry name" value="LacI"/>
    <property type="match status" value="1"/>
</dbReference>
<keyword evidence="3" id="KW-0804">Transcription</keyword>
<dbReference type="AlphaFoldDB" id="A0A449A4L2"/>
<dbReference type="InterPro" id="IPR000843">
    <property type="entry name" value="HTH_LacI"/>
</dbReference>
<dbReference type="GO" id="GO:0003700">
    <property type="term" value="F:DNA-binding transcription factor activity"/>
    <property type="evidence" value="ECO:0007669"/>
    <property type="project" value="TreeGrafter"/>
</dbReference>
<dbReference type="Gene3D" id="1.10.260.40">
    <property type="entry name" value="lambda repressor-like DNA-binding domains"/>
    <property type="match status" value="1"/>
</dbReference>
<dbReference type="PANTHER" id="PTHR30146">
    <property type="entry name" value="LACI-RELATED TRANSCRIPTIONAL REPRESSOR"/>
    <property type="match status" value="1"/>
</dbReference>
<dbReference type="InterPro" id="IPR028082">
    <property type="entry name" value="Peripla_BP_I"/>
</dbReference>
<reference evidence="5 6" key="1">
    <citation type="submission" date="2019-01" db="EMBL/GenBank/DDBJ databases">
        <authorList>
            <consortium name="Pathogen Informatics"/>
        </authorList>
    </citation>
    <scope>NUCLEOTIDE SEQUENCE [LARGE SCALE GENOMIC DNA]</scope>
    <source>
        <strain evidence="5 6">NCTC10166</strain>
    </source>
</reference>
<dbReference type="InterPro" id="IPR010982">
    <property type="entry name" value="Lambda_DNA-bd_dom_sf"/>
</dbReference>
<evidence type="ECO:0000256" key="2">
    <source>
        <dbReference type="ARBA" id="ARBA00023125"/>
    </source>
</evidence>
<dbReference type="RefSeq" id="WP_129719584.1">
    <property type="nucleotide sequence ID" value="NZ_LR214951.1"/>
</dbReference>
<evidence type="ECO:0000256" key="1">
    <source>
        <dbReference type="ARBA" id="ARBA00023015"/>
    </source>
</evidence>
<gene>
    <name evidence="5" type="primary">lacI</name>
    <name evidence="5" type="ORF">NCTC10166_00135</name>
</gene>
<evidence type="ECO:0000256" key="3">
    <source>
        <dbReference type="ARBA" id="ARBA00023163"/>
    </source>
</evidence>
<accession>A0A449A4L2</accession>
<feature type="domain" description="HTH lacI-type" evidence="4">
    <location>
        <begin position="8"/>
        <end position="76"/>
    </location>
</feature>
<dbReference type="SUPFAM" id="SSF53822">
    <property type="entry name" value="Periplasmic binding protein-like I"/>
    <property type="match status" value="1"/>
</dbReference>
<dbReference type="SMART" id="SM00354">
    <property type="entry name" value="HTH_LACI"/>
    <property type="match status" value="1"/>
</dbReference>
<dbReference type="EMBL" id="LR214951">
    <property type="protein sequence ID" value="VEU59177.1"/>
    <property type="molecule type" value="Genomic_DNA"/>
</dbReference>
<dbReference type="SUPFAM" id="SSF47413">
    <property type="entry name" value="lambda repressor-like DNA-binding domains"/>
    <property type="match status" value="1"/>
</dbReference>
<dbReference type="Proteomes" id="UP000289440">
    <property type="component" value="Chromosome"/>
</dbReference>
<keyword evidence="2" id="KW-0238">DNA-binding</keyword>
<keyword evidence="6" id="KW-1185">Reference proteome</keyword>
<dbReference type="OrthoDB" id="9775433at2"/>
<keyword evidence="1" id="KW-0805">Transcription regulation</keyword>
<dbReference type="PANTHER" id="PTHR30146:SF109">
    <property type="entry name" value="HTH-TYPE TRANSCRIPTIONAL REGULATOR GALS"/>
    <property type="match status" value="1"/>
</dbReference>
<dbReference type="GO" id="GO:0000976">
    <property type="term" value="F:transcription cis-regulatory region binding"/>
    <property type="evidence" value="ECO:0007669"/>
    <property type="project" value="TreeGrafter"/>
</dbReference>
<protein>
    <submittedName>
        <fullName evidence="5">LacI family transcriptional regulator</fullName>
    </submittedName>
</protein>
<name>A0A449A4L2_9BACT</name>
<evidence type="ECO:0000313" key="6">
    <source>
        <dbReference type="Proteomes" id="UP000289440"/>
    </source>
</evidence>
<organism evidence="5 6">
    <name type="scientific">Mesomycoplasma neurolyticum</name>
    <dbReference type="NCBI Taxonomy" id="2120"/>
    <lineage>
        <taxon>Bacteria</taxon>
        <taxon>Bacillati</taxon>
        <taxon>Mycoplasmatota</taxon>
        <taxon>Mycoplasmoidales</taxon>
        <taxon>Metamycoplasmataceae</taxon>
        <taxon>Mesomycoplasma</taxon>
    </lineage>
</organism>
<sequence>MVKNKKTNNNYKKIANIANVGIGTISRYFNNGYISDEKRQKIEKIITKENFSPNYRLIKDNTYKQTIYVIISSFSDSISEIINGLEKQVENEFNLLIVKATLDWRKYLSKLRYVLKQKPQNLLLFLPKTTSYLKKIISNINYVNIIVYGEIIENIKSIVLEQKQHFFNLTKNFVEKNKIKKLAYIGLDMDDPITGKERFEGVSNYIKANKIKFYSYFLEKNSVDLIEKSFEDIKRKNIKAIICGTHTIFKTIVLLKKEQSFLLTDIGGKTFFDKFAFANEKIFIDYFKIGEKIGEIFNKKIENKIFIF</sequence>
<dbReference type="KEGG" id="mnu:NCTC10166_00135"/>
<evidence type="ECO:0000259" key="4">
    <source>
        <dbReference type="SMART" id="SM00354"/>
    </source>
</evidence>
<proteinExistence type="predicted"/>